<reference evidence="2" key="1">
    <citation type="submission" date="2022-09" db="EMBL/GenBank/DDBJ databases">
        <authorList>
            <person name="Duchaud E."/>
        </authorList>
    </citation>
    <scope>NUCLEOTIDE SEQUENCE</scope>
    <source>
        <strain evidence="2">TRV642</strain>
    </source>
</reference>
<feature type="transmembrane region" description="Helical" evidence="1">
    <location>
        <begin position="72"/>
        <end position="94"/>
    </location>
</feature>
<proteinExistence type="predicted"/>
<sequence length="204" mass="24324">MDFNDIQNAWNNEKTENVVVPNNLEKIQSASMPLDRIRKSLRMEFFIQILSLVIIGLLPVHSKFPSNLVVPYYFIFGILVAICIYYLTQLFLFYRRLDKVALKTKDSLYETYLDIRLNMQLYKTFTFSLSPFFLIYFFGFILYEMPDFTQILNEGFANRKLGLIVLVFVLTILMIGVFTEWWVHHYYGKYAKEIRKVIDELKEE</sequence>
<keyword evidence="1" id="KW-0472">Membrane</keyword>
<dbReference type="RefSeq" id="WP_263362189.1">
    <property type="nucleotide sequence ID" value="NZ_BOVI01000009.1"/>
</dbReference>
<feature type="transmembrane region" description="Helical" evidence="1">
    <location>
        <begin position="125"/>
        <end position="143"/>
    </location>
</feature>
<organism evidence="2 3">
    <name type="scientific">Flavobacterium collinsii</name>
    <dbReference type="NCBI Taxonomy" id="1114861"/>
    <lineage>
        <taxon>Bacteria</taxon>
        <taxon>Pseudomonadati</taxon>
        <taxon>Bacteroidota</taxon>
        <taxon>Flavobacteriia</taxon>
        <taxon>Flavobacteriales</taxon>
        <taxon>Flavobacteriaceae</taxon>
        <taxon>Flavobacterium</taxon>
    </lineage>
</organism>
<dbReference type="KEGG" id="fcs:TRV642_0800"/>
<evidence type="ECO:0008006" key="4">
    <source>
        <dbReference type="Google" id="ProtNLM"/>
    </source>
</evidence>
<evidence type="ECO:0000313" key="2">
    <source>
        <dbReference type="EMBL" id="CAI2765835.1"/>
    </source>
</evidence>
<evidence type="ECO:0000256" key="1">
    <source>
        <dbReference type="SAM" id="Phobius"/>
    </source>
</evidence>
<protein>
    <recommendedName>
        <fullName evidence="4">DUF3278 domain-containing protein</fullName>
    </recommendedName>
</protein>
<feature type="transmembrane region" description="Helical" evidence="1">
    <location>
        <begin position="163"/>
        <end position="183"/>
    </location>
</feature>
<keyword evidence="1" id="KW-0812">Transmembrane</keyword>
<evidence type="ECO:0000313" key="3">
    <source>
        <dbReference type="Proteomes" id="UP001152749"/>
    </source>
</evidence>
<dbReference type="EMBL" id="OX336425">
    <property type="protein sequence ID" value="CAI2765835.1"/>
    <property type="molecule type" value="Genomic_DNA"/>
</dbReference>
<accession>A0A9W4TEQ9</accession>
<dbReference type="AlphaFoldDB" id="A0A9W4TEQ9"/>
<name>A0A9W4TEQ9_9FLAO</name>
<gene>
    <name evidence="2" type="ORF">TRV642_0800</name>
</gene>
<keyword evidence="1" id="KW-1133">Transmembrane helix</keyword>
<dbReference type="Proteomes" id="UP001152749">
    <property type="component" value="Chromosome"/>
</dbReference>
<feature type="transmembrane region" description="Helical" evidence="1">
    <location>
        <begin position="41"/>
        <end position="60"/>
    </location>
</feature>